<proteinExistence type="inferred from homology"/>
<evidence type="ECO:0000313" key="3">
    <source>
        <dbReference type="EMBL" id="OXM85817.1"/>
    </source>
</evidence>
<evidence type="ECO:0000313" key="4">
    <source>
        <dbReference type="Proteomes" id="UP000215509"/>
    </source>
</evidence>
<gene>
    <name evidence="3" type="ORF">CF651_11305</name>
</gene>
<comment type="caution">
    <text evidence="3">The sequence shown here is derived from an EMBL/GenBank/DDBJ whole genome shotgun (WGS) entry which is preliminary data.</text>
</comment>
<dbReference type="EMBL" id="NMQW01000017">
    <property type="protein sequence ID" value="OXM85817.1"/>
    <property type="molecule type" value="Genomic_DNA"/>
</dbReference>
<dbReference type="SUPFAM" id="SSF52038">
    <property type="entry name" value="Barstar-related"/>
    <property type="match status" value="1"/>
</dbReference>
<dbReference type="OrthoDB" id="8859549at2"/>
<dbReference type="Proteomes" id="UP000215509">
    <property type="component" value="Unassembled WGS sequence"/>
</dbReference>
<dbReference type="AlphaFoldDB" id="A0A229UQI2"/>
<sequence>MGNKFSIIDDESNKILGFCKEVGGLQNELPNPDYDASSKLILYGFTVSEAFIKIPTIKLLNLHLDFLSRDGTRLGGYYFCPNKVLKINRLEISQDTPIEIVGKFLESPLPFAYEIWKKLRDNPNELGQWKTSTLEEKQGWLQVIRLKDRKIHTIRKNQVVTIDGEFIQHIESFFIAIGEAVNGPFGYYGANLQSFKDYLSGGFGLIPPFIIEWRNFHKSFEAGLEEHAEFVFLLLKMLAYRKVKVVYL</sequence>
<name>A0A229UQI2_9BACL</name>
<evidence type="ECO:0000256" key="1">
    <source>
        <dbReference type="ARBA" id="ARBA00006845"/>
    </source>
</evidence>
<dbReference type="InterPro" id="IPR035905">
    <property type="entry name" value="Barstar-like_sf"/>
</dbReference>
<dbReference type="InterPro" id="IPR000468">
    <property type="entry name" value="Barstar"/>
</dbReference>
<keyword evidence="4" id="KW-1185">Reference proteome</keyword>
<organism evidence="3 4">
    <name type="scientific">Paenibacillus rigui</name>
    <dbReference type="NCBI Taxonomy" id="554312"/>
    <lineage>
        <taxon>Bacteria</taxon>
        <taxon>Bacillati</taxon>
        <taxon>Bacillota</taxon>
        <taxon>Bacilli</taxon>
        <taxon>Bacillales</taxon>
        <taxon>Paenibacillaceae</taxon>
        <taxon>Paenibacillus</taxon>
    </lineage>
</organism>
<evidence type="ECO:0000259" key="2">
    <source>
        <dbReference type="Pfam" id="PF01337"/>
    </source>
</evidence>
<feature type="domain" description="Barstar (barnase inhibitor)" evidence="2">
    <location>
        <begin position="158"/>
        <end position="235"/>
    </location>
</feature>
<dbReference type="RefSeq" id="WP_094014968.1">
    <property type="nucleotide sequence ID" value="NZ_NMQW01000017.1"/>
</dbReference>
<protein>
    <recommendedName>
        <fullName evidence="2">Barstar (barnase inhibitor) domain-containing protein</fullName>
    </recommendedName>
</protein>
<dbReference type="Gene3D" id="3.30.370.10">
    <property type="entry name" value="Barstar-like"/>
    <property type="match status" value="1"/>
</dbReference>
<reference evidence="3 4" key="1">
    <citation type="submission" date="2017-07" db="EMBL/GenBank/DDBJ databases">
        <title>Genome sequencing and assembly of Paenibacillus rigui.</title>
        <authorList>
            <person name="Mayilraj S."/>
        </authorList>
    </citation>
    <scope>NUCLEOTIDE SEQUENCE [LARGE SCALE GENOMIC DNA]</scope>
    <source>
        <strain evidence="3 4">JCM 16352</strain>
    </source>
</reference>
<accession>A0A229UQI2</accession>
<comment type="similarity">
    <text evidence="1">Belongs to the barstar family.</text>
</comment>
<dbReference type="Pfam" id="PF01337">
    <property type="entry name" value="Barstar"/>
    <property type="match status" value="1"/>
</dbReference>